<evidence type="ECO:0000256" key="3">
    <source>
        <dbReference type="ARBA" id="ARBA00022722"/>
    </source>
</evidence>
<evidence type="ECO:0000313" key="12">
    <source>
        <dbReference type="Proteomes" id="UP001055439"/>
    </source>
</evidence>
<dbReference type="EMBL" id="CP097511">
    <property type="protein sequence ID" value="URE42228.1"/>
    <property type="molecule type" value="Genomic_DNA"/>
</dbReference>
<keyword evidence="9" id="KW-0472">Membrane</keyword>
<evidence type="ECO:0000256" key="4">
    <source>
        <dbReference type="ARBA" id="ARBA00022723"/>
    </source>
</evidence>
<evidence type="ECO:0000256" key="5">
    <source>
        <dbReference type="ARBA" id="ARBA00022759"/>
    </source>
</evidence>
<dbReference type="GO" id="GO:0030422">
    <property type="term" value="P:siRNA processing"/>
    <property type="evidence" value="ECO:0007669"/>
    <property type="project" value="TreeGrafter"/>
</dbReference>
<comment type="cofactor">
    <cofactor evidence="2">
        <name>Mg(2+)</name>
        <dbReference type="ChEBI" id="CHEBI:18420"/>
    </cofactor>
</comment>
<keyword evidence="8" id="KW-0694">RNA-binding</keyword>
<dbReference type="SUPFAM" id="SSF54768">
    <property type="entry name" value="dsRNA-binding domain-like"/>
    <property type="match status" value="1"/>
</dbReference>
<keyword evidence="12" id="KW-1185">Reference proteome</keyword>
<dbReference type="CDD" id="cd00593">
    <property type="entry name" value="RIBOc"/>
    <property type="match status" value="1"/>
</dbReference>
<comment type="cofactor">
    <cofactor evidence="1">
        <name>Mn(2+)</name>
        <dbReference type="ChEBI" id="CHEBI:29035"/>
    </cofactor>
</comment>
<evidence type="ECO:0000256" key="2">
    <source>
        <dbReference type="ARBA" id="ARBA00001946"/>
    </source>
</evidence>
<dbReference type="GO" id="GO:0003723">
    <property type="term" value="F:RNA binding"/>
    <property type="evidence" value="ECO:0007669"/>
    <property type="project" value="UniProtKB-KW"/>
</dbReference>
<keyword evidence="4" id="KW-0479">Metal-binding</keyword>
<keyword evidence="6" id="KW-0378">Hydrolase</keyword>
<gene>
    <name evidence="11" type="ORF">MUK42_14249</name>
</gene>
<protein>
    <submittedName>
        <fullName evidence="11">Ribonuclease III domain</fullName>
    </submittedName>
</protein>
<keyword evidence="3" id="KW-0540">Nuclease</keyword>
<evidence type="ECO:0000256" key="6">
    <source>
        <dbReference type="ARBA" id="ARBA00022801"/>
    </source>
</evidence>
<sequence length="386" mass="43816">MSTKNRFCKACDRGHRWLCSKTISDCAKALLGAYYVGGGLPAALAFMKWLGIDTEFEPDMVEEAIRTAAGWTYLPKIHEIETLESKIGYKFTVKGLLLESITHASQQELGVFFCYQRLEFLGDSVLDLLITWHLFQRYKDIDPGELTDLRSASVNNENLAQVAVRHKLQQHLQHNSGLLLENITEFVKRLEDSDENKYMLLSNGPSKVPKVLGDMVESIAGAVLIDTKLDLDKVWEIFEPLLSPIATPENLELPPLRKLTELCSHHGYFLNTTCTNEGDMNVAVLEVQLEDVLLVREGRQKNKKAAKWQAAYLLLKDLEVCFCTLLSKWSLSPFPIIIIITTFFFSLIVRNWGDKMTDFYDGDIAKWVEKFASILGASSLKFQHKM</sequence>
<dbReference type="PROSITE" id="PS50142">
    <property type="entry name" value="RNASE_3_2"/>
    <property type="match status" value="1"/>
</dbReference>
<evidence type="ECO:0000256" key="8">
    <source>
        <dbReference type="ARBA" id="ARBA00022884"/>
    </source>
</evidence>
<dbReference type="PANTHER" id="PTHR14950">
    <property type="entry name" value="DICER-RELATED"/>
    <property type="match status" value="1"/>
</dbReference>
<dbReference type="PROSITE" id="PS00517">
    <property type="entry name" value="RNASE_3_1"/>
    <property type="match status" value="1"/>
</dbReference>
<accession>A0A9E7I788</accession>
<dbReference type="GO" id="GO:0005634">
    <property type="term" value="C:nucleus"/>
    <property type="evidence" value="ECO:0007669"/>
    <property type="project" value="TreeGrafter"/>
</dbReference>
<keyword evidence="5" id="KW-0255">Endonuclease</keyword>
<feature type="transmembrane region" description="Helical" evidence="9">
    <location>
        <begin position="329"/>
        <end position="349"/>
    </location>
</feature>
<dbReference type="SUPFAM" id="SSF69065">
    <property type="entry name" value="RNase III domain-like"/>
    <property type="match status" value="2"/>
</dbReference>
<evidence type="ECO:0000256" key="7">
    <source>
        <dbReference type="ARBA" id="ARBA00022842"/>
    </source>
</evidence>
<dbReference type="PANTHER" id="PTHR14950:SF46">
    <property type="entry name" value="ENDORIBONUCLEASE DICER HOMOLOG 3"/>
    <property type="match status" value="1"/>
</dbReference>
<evidence type="ECO:0000256" key="9">
    <source>
        <dbReference type="SAM" id="Phobius"/>
    </source>
</evidence>
<dbReference type="InterPro" id="IPR036389">
    <property type="entry name" value="RNase_III_sf"/>
</dbReference>
<dbReference type="FunFam" id="1.10.1520.10:FF:000004">
    <property type="entry name" value="Endoribonuclease dicer-like 1"/>
    <property type="match status" value="1"/>
</dbReference>
<evidence type="ECO:0000259" key="10">
    <source>
        <dbReference type="PROSITE" id="PS50142"/>
    </source>
</evidence>
<dbReference type="Proteomes" id="UP001055439">
    <property type="component" value="Chromosome 9"/>
</dbReference>
<dbReference type="Gene3D" id="1.10.1520.10">
    <property type="entry name" value="Ribonuclease III domain"/>
    <property type="match status" value="2"/>
</dbReference>
<feature type="domain" description="RNase III" evidence="10">
    <location>
        <begin position="80"/>
        <end position="228"/>
    </location>
</feature>
<reference evidence="11" key="1">
    <citation type="submission" date="2022-05" db="EMBL/GenBank/DDBJ databases">
        <title>The Musa troglodytarum L. genome provides insights into the mechanism of non-climacteric behaviour and enrichment of carotenoids.</title>
        <authorList>
            <person name="Wang J."/>
        </authorList>
    </citation>
    <scope>NUCLEOTIDE SEQUENCE</scope>
    <source>
        <tissue evidence="11">Leaf</tissue>
    </source>
</reference>
<keyword evidence="9" id="KW-1133">Transmembrane helix</keyword>
<keyword evidence="7" id="KW-0460">Magnesium</keyword>
<name>A0A9E7I788_9LILI</name>
<dbReference type="GO" id="GO:0004525">
    <property type="term" value="F:ribonuclease III activity"/>
    <property type="evidence" value="ECO:0007669"/>
    <property type="project" value="InterPro"/>
</dbReference>
<organism evidence="11 12">
    <name type="scientific">Musa troglodytarum</name>
    <name type="common">fe'i banana</name>
    <dbReference type="NCBI Taxonomy" id="320322"/>
    <lineage>
        <taxon>Eukaryota</taxon>
        <taxon>Viridiplantae</taxon>
        <taxon>Streptophyta</taxon>
        <taxon>Embryophyta</taxon>
        <taxon>Tracheophyta</taxon>
        <taxon>Spermatophyta</taxon>
        <taxon>Magnoliopsida</taxon>
        <taxon>Liliopsida</taxon>
        <taxon>Zingiberales</taxon>
        <taxon>Musaceae</taxon>
        <taxon>Musa</taxon>
    </lineage>
</organism>
<keyword evidence="9" id="KW-0812">Transmembrane</keyword>
<dbReference type="Pfam" id="PF00636">
    <property type="entry name" value="Ribonuclease_3"/>
    <property type="match status" value="1"/>
</dbReference>
<dbReference type="InterPro" id="IPR000999">
    <property type="entry name" value="RNase_III_dom"/>
</dbReference>
<dbReference type="AlphaFoldDB" id="A0A9E7I788"/>
<evidence type="ECO:0000256" key="1">
    <source>
        <dbReference type="ARBA" id="ARBA00001936"/>
    </source>
</evidence>
<dbReference type="SMART" id="SM00535">
    <property type="entry name" value="RIBOc"/>
    <property type="match status" value="1"/>
</dbReference>
<proteinExistence type="predicted"/>
<dbReference type="GO" id="GO:0005737">
    <property type="term" value="C:cytoplasm"/>
    <property type="evidence" value="ECO:0007669"/>
    <property type="project" value="TreeGrafter"/>
</dbReference>
<dbReference type="OrthoDB" id="6513042at2759"/>
<dbReference type="GO" id="GO:0046872">
    <property type="term" value="F:metal ion binding"/>
    <property type="evidence" value="ECO:0007669"/>
    <property type="project" value="UniProtKB-KW"/>
</dbReference>
<evidence type="ECO:0000313" key="11">
    <source>
        <dbReference type="EMBL" id="URE42228.1"/>
    </source>
</evidence>